<dbReference type="EMBL" id="LN907867">
    <property type="protein sequence ID" value="CUU42886.1"/>
    <property type="molecule type" value="Genomic_DNA"/>
</dbReference>
<organism evidence="14 15">
    <name type="scientific">Blastochloris viridis</name>
    <name type="common">Rhodopseudomonas viridis</name>
    <dbReference type="NCBI Taxonomy" id="1079"/>
    <lineage>
        <taxon>Bacteria</taxon>
        <taxon>Pseudomonadati</taxon>
        <taxon>Pseudomonadota</taxon>
        <taxon>Alphaproteobacteria</taxon>
        <taxon>Hyphomicrobiales</taxon>
        <taxon>Blastochloridaceae</taxon>
        <taxon>Blastochloris</taxon>
    </lineage>
</organism>
<protein>
    <recommendedName>
        <fullName evidence="4">Molybdopterin synthase catalytic subunit</fullName>
        <ecNumber evidence="3">2.8.1.12</ecNumber>
    </recommendedName>
    <alternativeName>
        <fullName evidence="10">MPT synthase subunit 2</fullName>
    </alternativeName>
    <alternativeName>
        <fullName evidence="8">Molybdenum cofactor biosynthesis protein E</fullName>
    </alternativeName>
    <alternativeName>
        <fullName evidence="9">Molybdopterin-converting factor large subunit</fullName>
    </alternativeName>
    <alternativeName>
        <fullName evidence="11">Molybdopterin-converting factor subunit 2</fullName>
    </alternativeName>
</protein>
<comment type="function">
    <text evidence="6">Converts molybdopterin precursor Z into molybdopterin. This requires the incorporation of two sulfur atoms into precursor Z to generate a dithiolene group. The sulfur is provided by MoaD.</text>
</comment>
<dbReference type="OrthoDB" id="9803224at2"/>
<evidence type="ECO:0000256" key="3">
    <source>
        <dbReference type="ARBA" id="ARBA00011950"/>
    </source>
</evidence>
<dbReference type="UniPathway" id="UPA00344"/>
<dbReference type="PANTHER" id="PTHR23404">
    <property type="entry name" value="MOLYBDOPTERIN SYNTHASE RELATED"/>
    <property type="match status" value="1"/>
</dbReference>
<name>A0A0H5BCC8_BLAVI</name>
<dbReference type="Proteomes" id="UP000065734">
    <property type="component" value="Chromosome I"/>
</dbReference>
<evidence type="ECO:0000313" key="14">
    <source>
        <dbReference type="EMBL" id="CUU42886.1"/>
    </source>
</evidence>
<keyword evidence="14" id="KW-0808">Transferase</keyword>
<dbReference type="GO" id="GO:0030366">
    <property type="term" value="F:molybdopterin synthase activity"/>
    <property type="evidence" value="ECO:0007669"/>
    <property type="project" value="UniProtKB-EC"/>
</dbReference>
<accession>A0A0H5BCC8</accession>
<evidence type="ECO:0000256" key="2">
    <source>
        <dbReference type="ARBA" id="ARBA00005426"/>
    </source>
</evidence>
<dbReference type="Gene3D" id="3.90.1170.40">
    <property type="entry name" value="Molybdopterin biosynthesis MoaE subunit"/>
    <property type="match status" value="1"/>
</dbReference>
<dbReference type="RefSeq" id="WP_055037860.1">
    <property type="nucleotide sequence ID" value="NZ_AP014854.2"/>
</dbReference>
<evidence type="ECO:0000313" key="15">
    <source>
        <dbReference type="Proteomes" id="UP000065734"/>
    </source>
</evidence>
<dbReference type="EMBL" id="AP014854">
    <property type="protein sequence ID" value="BAR99845.1"/>
    <property type="molecule type" value="Genomic_DNA"/>
</dbReference>
<evidence type="ECO:0000256" key="12">
    <source>
        <dbReference type="ARBA" id="ARBA00049878"/>
    </source>
</evidence>
<evidence type="ECO:0000256" key="10">
    <source>
        <dbReference type="ARBA" id="ARBA00030781"/>
    </source>
</evidence>
<dbReference type="AlphaFoldDB" id="A0A0H5BCC8"/>
<evidence type="ECO:0000256" key="9">
    <source>
        <dbReference type="ARBA" id="ARBA00030407"/>
    </source>
</evidence>
<comment type="pathway">
    <text evidence="1">Cofactor biosynthesis; molybdopterin biosynthesis.</text>
</comment>
<dbReference type="STRING" id="1079.BVIR_2455"/>
<gene>
    <name evidence="14" type="primary">moaE</name>
    <name evidence="13" type="ORF">BV133_2252</name>
    <name evidence="14" type="ORF">BVIRIDIS_19010</name>
</gene>
<dbReference type="SUPFAM" id="SSF54690">
    <property type="entry name" value="Molybdopterin synthase subunit MoaE"/>
    <property type="match status" value="1"/>
</dbReference>
<dbReference type="Pfam" id="PF02391">
    <property type="entry name" value="MoaE"/>
    <property type="match status" value="1"/>
</dbReference>
<dbReference type="InterPro" id="IPR003448">
    <property type="entry name" value="Mopterin_biosynth_MoaE"/>
</dbReference>
<reference evidence="15" key="3">
    <citation type="journal article" date="2016" name="Genome Announc.">
        <title>Revised genome sequence of the purple photosynthetic bacterium Blastochloris viridis.</title>
        <authorList>
            <person name="Liu L.N."/>
            <person name="Faulkner M."/>
            <person name="Liu X."/>
            <person name="Huang F."/>
            <person name="Darby A.C."/>
            <person name="Hall N."/>
        </authorList>
    </citation>
    <scope>NUCLEOTIDE SEQUENCE [LARGE SCALE GENOMIC DNA]</scope>
    <source>
        <strain evidence="15">ATCC 19567 / DSM 133 / F</strain>
    </source>
</reference>
<comment type="catalytic activity">
    <reaction evidence="12">
        <text>2 [molybdopterin-synthase sulfur-carrier protein]-C-terminal-Gly-aminoethanethioate + cyclic pyranopterin phosphate + H2O = molybdopterin + 2 [molybdopterin-synthase sulfur-carrier protein]-C-terminal Gly-Gly + 2 H(+)</text>
        <dbReference type="Rhea" id="RHEA:26333"/>
        <dbReference type="Rhea" id="RHEA-COMP:12202"/>
        <dbReference type="Rhea" id="RHEA-COMP:19907"/>
        <dbReference type="ChEBI" id="CHEBI:15377"/>
        <dbReference type="ChEBI" id="CHEBI:15378"/>
        <dbReference type="ChEBI" id="CHEBI:58698"/>
        <dbReference type="ChEBI" id="CHEBI:59648"/>
        <dbReference type="ChEBI" id="CHEBI:90778"/>
        <dbReference type="ChEBI" id="CHEBI:232372"/>
        <dbReference type="EC" id="2.8.1.12"/>
    </reaction>
</comment>
<evidence type="ECO:0000313" key="13">
    <source>
        <dbReference type="EMBL" id="BAR99845.1"/>
    </source>
</evidence>
<reference evidence="14" key="2">
    <citation type="submission" date="2015-11" db="EMBL/GenBank/DDBJ databases">
        <authorList>
            <person name="Zhang Y."/>
            <person name="Guo Z."/>
        </authorList>
    </citation>
    <scope>NUCLEOTIDE SEQUENCE</scope>
    <source>
        <strain evidence="14">1</strain>
    </source>
</reference>
<dbReference type="EC" id="2.8.1.12" evidence="3"/>
<dbReference type="PATRIC" id="fig|1079.6.peg.2567"/>
<evidence type="ECO:0000256" key="1">
    <source>
        <dbReference type="ARBA" id="ARBA00005046"/>
    </source>
</evidence>
<keyword evidence="5" id="KW-0501">Molybdenum cofactor biosynthesis</keyword>
<comment type="similarity">
    <text evidence="2">Belongs to the MoaE family.</text>
</comment>
<evidence type="ECO:0000256" key="5">
    <source>
        <dbReference type="ARBA" id="ARBA00023150"/>
    </source>
</evidence>
<dbReference type="CDD" id="cd00756">
    <property type="entry name" value="MoaE"/>
    <property type="match status" value="1"/>
</dbReference>
<evidence type="ECO:0000256" key="6">
    <source>
        <dbReference type="ARBA" id="ARBA00025448"/>
    </source>
</evidence>
<dbReference type="InterPro" id="IPR036563">
    <property type="entry name" value="MoaE_sf"/>
</dbReference>
<sequence length="157" mass="16909">MIAPKITVRIQTAPFDAAAEAEAIVAGRADVGAVVTFTGFVRLDDGLIALTLECYAEMAEAEIARLVEDAQARWPLQGVTVIHRFGRLTPGEAIVVVITAAAHRRAAFAAAEFLMDHLKARAPFWKQEERATGSRWVEARTADDAALARWEAGHGSG</sequence>
<keyword evidence="15" id="KW-1185">Reference proteome</keyword>
<dbReference type="KEGG" id="bvr:BVIR_2455"/>
<reference evidence="13" key="1">
    <citation type="journal article" date="2015" name="Genome Announc.">
        <title>Complete Genome Sequence of the Bacteriochlorophyll b-Producing Photosynthetic Bacterium Blastochloris viridis.</title>
        <authorList>
            <person name="Tsukatani Y."/>
            <person name="Hirose Y."/>
            <person name="Harada J."/>
            <person name="Misawa N."/>
            <person name="Mori K."/>
            <person name="Inoue K."/>
            <person name="Tamiaki H."/>
        </authorList>
    </citation>
    <scope>NUCLEOTIDE SEQUENCE [LARGE SCALE GENOMIC DNA]</scope>
    <source>
        <strain evidence="13">DSM 133</strain>
    </source>
</reference>
<evidence type="ECO:0000256" key="8">
    <source>
        <dbReference type="ARBA" id="ARBA00029745"/>
    </source>
</evidence>
<proteinExistence type="inferred from homology"/>
<comment type="subunit">
    <text evidence="7">Heterotetramer of 2 MoaD subunits and 2 MoaE subunits. Also stable as homodimer. The enzyme changes between these two forms during catalysis.</text>
</comment>
<evidence type="ECO:0000256" key="7">
    <source>
        <dbReference type="ARBA" id="ARBA00026066"/>
    </source>
</evidence>
<dbReference type="GO" id="GO:0006777">
    <property type="term" value="P:Mo-molybdopterin cofactor biosynthetic process"/>
    <property type="evidence" value="ECO:0007669"/>
    <property type="project" value="UniProtKB-KW"/>
</dbReference>
<evidence type="ECO:0000256" key="4">
    <source>
        <dbReference type="ARBA" id="ARBA00013858"/>
    </source>
</evidence>
<evidence type="ECO:0000256" key="11">
    <source>
        <dbReference type="ARBA" id="ARBA00032474"/>
    </source>
</evidence>